<feature type="region of interest" description="Disordered" evidence="2">
    <location>
        <begin position="906"/>
        <end position="926"/>
    </location>
</feature>
<protein>
    <recommendedName>
        <fullName evidence="3">RCC1-like domain-containing protein</fullName>
    </recommendedName>
</protein>
<evidence type="ECO:0000256" key="2">
    <source>
        <dbReference type="SAM" id="MobiDB-lite"/>
    </source>
</evidence>
<feature type="region of interest" description="Disordered" evidence="2">
    <location>
        <begin position="1"/>
        <end position="45"/>
    </location>
</feature>
<dbReference type="InterPro" id="IPR000408">
    <property type="entry name" value="Reg_chr_condens"/>
</dbReference>
<dbReference type="EMBL" id="OB660550">
    <property type="protein sequence ID" value="CAD7225315.1"/>
    <property type="molecule type" value="Genomic_DNA"/>
</dbReference>
<dbReference type="GO" id="GO:0005743">
    <property type="term" value="C:mitochondrial inner membrane"/>
    <property type="evidence" value="ECO:0007669"/>
    <property type="project" value="TreeGrafter"/>
</dbReference>
<feature type="region of interest" description="Disordered" evidence="2">
    <location>
        <begin position="522"/>
        <end position="545"/>
    </location>
</feature>
<accession>A0A7R8W9H8</accession>
<dbReference type="PANTHER" id="PTHR46337">
    <property type="entry name" value="RCC1-LIKE G EXCHANGING FACTOR-LIKE PROTEIN"/>
    <property type="match status" value="1"/>
</dbReference>
<dbReference type="AlphaFoldDB" id="A0A7R8W9H8"/>
<dbReference type="SUPFAM" id="SSF88697">
    <property type="entry name" value="PUA domain-like"/>
    <property type="match status" value="1"/>
</dbReference>
<dbReference type="InterPro" id="IPR058923">
    <property type="entry name" value="RCC1-like_dom"/>
</dbReference>
<dbReference type="InterPro" id="IPR009091">
    <property type="entry name" value="RCC1/BLIP-II"/>
</dbReference>
<dbReference type="SUPFAM" id="SSF50985">
    <property type="entry name" value="RCC1/BLIP-II"/>
    <property type="match status" value="1"/>
</dbReference>
<dbReference type="Gene3D" id="2.130.10.30">
    <property type="entry name" value="Regulator of chromosome condensation 1/beta-lactamase-inhibitor protein II"/>
    <property type="match status" value="2"/>
</dbReference>
<dbReference type="PRINTS" id="PR00633">
    <property type="entry name" value="RCCNDNSATION"/>
</dbReference>
<keyword evidence="1" id="KW-0677">Repeat</keyword>
<dbReference type="PROSITE" id="PS50012">
    <property type="entry name" value="RCC1_3"/>
    <property type="match status" value="5"/>
</dbReference>
<dbReference type="InterPro" id="IPR015947">
    <property type="entry name" value="PUA-like_sf"/>
</dbReference>
<name>A0A7R8W9H8_9CRUS</name>
<dbReference type="PANTHER" id="PTHR46337:SF1">
    <property type="entry name" value="RCC1-LIKE G EXCHANGING FACTOR-LIKE PROTEIN"/>
    <property type="match status" value="1"/>
</dbReference>
<evidence type="ECO:0000259" key="3">
    <source>
        <dbReference type="Pfam" id="PF25390"/>
    </source>
</evidence>
<reference evidence="4" key="1">
    <citation type="submission" date="2020-11" db="EMBL/GenBank/DDBJ databases">
        <authorList>
            <person name="Tran Van P."/>
        </authorList>
    </citation>
    <scope>NUCLEOTIDE SEQUENCE</scope>
</reference>
<dbReference type="Pfam" id="PF25390">
    <property type="entry name" value="WD40_RLD"/>
    <property type="match status" value="1"/>
</dbReference>
<dbReference type="Gene3D" id="2.170.150.20">
    <property type="entry name" value="Peptide methionine sulfoxide reductase"/>
    <property type="match status" value="1"/>
</dbReference>
<dbReference type="Gene3D" id="1.20.58.1480">
    <property type="match status" value="1"/>
</dbReference>
<dbReference type="GO" id="GO:0019843">
    <property type="term" value="F:rRNA binding"/>
    <property type="evidence" value="ECO:0007669"/>
    <property type="project" value="TreeGrafter"/>
</dbReference>
<evidence type="ECO:0000313" key="4">
    <source>
        <dbReference type="EMBL" id="CAD7225315.1"/>
    </source>
</evidence>
<dbReference type="InterPro" id="IPR053035">
    <property type="entry name" value="Mitochondrial_GEF_domain"/>
</dbReference>
<gene>
    <name evidence="4" type="ORF">CTOB1V02_LOCUS3260</name>
</gene>
<sequence length="926" mass="102608">MDERRVDTPIPGSDAESENESVEMRADGGGEDENATSDDDDFDRSGVERLEGFIPDVMMVGPDDDEVSDDGGLEELDLDVTIRPNTSRDFCTNFESFSYDLSIPPQHTYVNAEATMNPVHVSAPLFDDGEVVDRFPLLTFPDSAIVVVPEMTLMIKLRGGAYREFVSIDARNRKVMGIRNGSQSRVGTTLELLEIQDSATPDTTRAVILKLKAKQRFKLKRTVPRQQDDRLLVMQSTFLDAEIQIVEDVRLPYPYFECRCRSLDSINPKNKDRKHPMLRYHVPYYLSPWPAWVFKQYDPELLAARVLKYFDEKTKIRKLRPQLVPSDPTALSYWLLRFLPLSRERKLEVLSLNTSIQRLKVLLPFLEEVRPCLSHPSISPKGIEKGVGRGFGSENRYGASGISCYQCQHFLGWFFTATQSNTYPGHFYGIPQCKILMKFAMMRGACRFVPGPLVLPVRTVVGWNPAVDGRKFPLLPEHEKKAIEYKMVASSGKNTRAKLYGFGLALTGALGQRDVFLEDAYGPESQEEEERDPVMHPPKKPQRGPRRIELSVNYLLKDVACGVGFSLFTVKSNSKRRKLFGSGLNNFSQIGFHPSRAKGRGHGEPLTHIISAVPVSLPIYDNTRIVGVAAGRAHSLVLTDSEGVLGLGHNGFGQCGREIMVNQDYVQNPVIRRVDVGGKEVKAVSCGLDTSFFITEAGEVWACGWGSDGQTGQGHYHNLPLPSRVKGEVEGVRIAKVVCGADCVLALSDKGEVFGWGNSEYAQLATVTSEMQLSLSRHLPLAKFVPGRIIDVATTGTSCAVLNSEGDVYVWGYGLLGLGPKVKLQPTPTRLPPGLFGRTEFSPDVKVTSIQAGVAHYIAVTNRGTAFSWGRNPDGRLGLRTSVDQSYPLNISLGLFVDRARRKQDDKMCGKNHGSIVSPVSKSGEE</sequence>
<feature type="compositionally biased region" description="Acidic residues" evidence="2">
    <location>
        <begin position="29"/>
        <end position="42"/>
    </location>
</feature>
<organism evidence="4">
    <name type="scientific">Cyprideis torosa</name>
    <dbReference type="NCBI Taxonomy" id="163714"/>
    <lineage>
        <taxon>Eukaryota</taxon>
        <taxon>Metazoa</taxon>
        <taxon>Ecdysozoa</taxon>
        <taxon>Arthropoda</taxon>
        <taxon>Crustacea</taxon>
        <taxon>Oligostraca</taxon>
        <taxon>Ostracoda</taxon>
        <taxon>Podocopa</taxon>
        <taxon>Podocopida</taxon>
        <taxon>Cytherocopina</taxon>
        <taxon>Cytheroidea</taxon>
        <taxon>Cytherideidae</taxon>
        <taxon>Cyprideis</taxon>
    </lineage>
</organism>
<evidence type="ECO:0000256" key="1">
    <source>
        <dbReference type="ARBA" id="ARBA00022737"/>
    </source>
</evidence>
<proteinExistence type="predicted"/>
<feature type="domain" description="RCC1-like" evidence="3">
    <location>
        <begin position="612"/>
        <end position="916"/>
    </location>
</feature>
<dbReference type="OrthoDB" id="70707at2759"/>
<dbReference type="GO" id="GO:0070131">
    <property type="term" value="P:positive regulation of mitochondrial translation"/>
    <property type="evidence" value="ECO:0007669"/>
    <property type="project" value="TreeGrafter"/>
</dbReference>
<dbReference type="GO" id="GO:0005085">
    <property type="term" value="F:guanyl-nucleotide exchange factor activity"/>
    <property type="evidence" value="ECO:0007669"/>
    <property type="project" value="TreeGrafter"/>
</dbReference>